<dbReference type="EMBL" id="KE504161">
    <property type="protein sequence ID" value="EPS98897.1"/>
    <property type="molecule type" value="Genomic_DNA"/>
</dbReference>
<dbReference type="Proteomes" id="UP000015241">
    <property type="component" value="Unassembled WGS sequence"/>
</dbReference>
<sequence>MSVQRDEDSDSDFGDEDDGDQTASLPLASSEAGVAKDHGTGRENPGEVVQQPMLEHLYPSRDADGTQSPLKQRESVGSDIGSWDEEWSPLEDKSDWVFEDMPRHNTDTNGEMSFAMARHAPPNLQWASSTGMSGMDEMLTSDIKTGTTEGRPQGPIREGASCHNTQTPHIAAPTKPEIVTMTVAGAASSTWEAFLFYLYTGTIAFAPLRSRGEANRREYIKNHQLKEPRRPAPCSCKSMYRLADKLCMPTLKALALAELLSQLAKENVASEVFSEFTCQHEEVKAAELRVLKEHWGELKDTEEVSKILRRVVRGELPHAADIMAALW</sequence>
<protein>
    <recommendedName>
        <fullName evidence="4">BTB domain-containing protein</fullName>
    </recommendedName>
</protein>
<dbReference type="InterPro" id="IPR011333">
    <property type="entry name" value="SKP1/BTB/POZ_sf"/>
</dbReference>
<keyword evidence="3" id="KW-1185">Reference proteome</keyword>
<gene>
    <name evidence="2" type="ORF">FOMPIDRAFT_1051129</name>
</gene>
<accession>S8E285</accession>
<dbReference type="InParanoid" id="S8E285"/>
<feature type="compositionally biased region" description="Basic and acidic residues" evidence="1">
    <location>
        <begin position="34"/>
        <end position="45"/>
    </location>
</feature>
<proteinExistence type="predicted"/>
<dbReference type="AlphaFoldDB" id="S8E285"/>
<name>S8E285_FOMSC</name>
<evidence type="ECO:0000256" key="1">
    <source>
        <dbReference type="SAM" id="MobiDB-lite"/>
    </source>
</evidence>
<evidence type="ECO:0000313" key="3">
    <source>
        <dbReference type="Proteomes" id="UP000015241"/>
    </source>
</evidence>
<dbReference type="Gene3D" id="3.30.710.10">
    <property type="entry name" value="Potassium Channel Kv1.1, Chain A"/>
    <property type="match status" value="1"/>
</dbReference>
<feature type="region of interest" description="Disordered" evidence="1">
    <location>
        <begin position="1"/>
        <end position="86"/>
    </location>
</feature>
<dbReference type="STRING" id="743788.S8E285"/>
<dbReference type="HOGENOM" id="CLU_850028_0_0_1"/>
<evidence type="ECO:0008006" key="4">
    <source>
        <dbReference type="Google" id="ProtNLM"/>
    </source>
</evidence>
<dbReference type="OrthoDB" id="6359816at2759"/>
<reference evidence="2 3" key="1">
    <citation type="journal article" date="2012" name="Science">
        <title>The Paleozoic origin of enzymatic lignin decomposition reconstructed from 31 fungal genomes.</title>
        <authorList>
            <person name="Floudas D."/>
            <person name="Binder M."/>
            <person name="Riley R."/>
            <person name="Barry K."/>
            <person name="Blanchette R.A."/>
            <person name="Henrissat B."/>
            <person name="Martinez A.T."/>
            <person name="Otillar R."/>
            <person name="Spatafora J.W."/>
            <person name="Yadav J.S."/>
            <person name="Aerts A."/>
            <person name="Benoit I."/>
            <person name="Boyd A."/>
            <person name="Carlson A."/>
            <person name="Copeland A."/>
            <person name="Coutinho P.M."/>
            <person name="de Vries R.P."/>
            <person name="Ferreira P."/>
            <person name="Findley K."/>
            <person name="Foster B."/>
            <person name="Gaskell J."/>
            <person name="Glotzer D."/>
            <person name="Gorecki P."/>
            <person name="Heitman J."/>
            <person name="Hesse C."/>
            <person name="Hori C."/>
            <person name="Igarashi K."/>
            <person name="Jurgens J.A."/>
            <person name="Kallen N."/>
            <person name="Kersten P."/>
            <person name="Kohler A."/>
            <person name="Kuees U."/>
            <person name="Kumar T.K.A."/>
            <person name="Kuo A."/>
            <person name="LaButti K."/>
            <person name="Larrondo L.F."/>
            <person name="Lindquist E."/>
            <person name="Ling A."/>
            <person name="Lombard V."/>
            <person name="Lucas S."/>
            <person name="Lundell T."/>
            <person name="Martin R."/>
            <person name="McLaughlin D.J."/>
            <person name="Morgenstern I."/>
            <person name="Morin E."/>
            <person name="Murat C."/>
            <person name="Nagy L.G."/>
            <person name="Nolan M."/>
            <person name="Ohm R.A."/>
            <person name="Patyshakuliyeva A."/>
            <person name="Rokas A."/>
            <person name="Ruiz-Duenas F.J."/>
            <person name="Sabat G."/>
            <person name="Salamov A."/>
            <person name="Samejima M."/>
            <person name="Schmutz J."/>
            <person name="Slot J.C."/>
            <person name="St John F."/>
            <person name="Stenlid J."/>
            <person name="Sun H."/>
            <person name="Sun S."/>
            <person name="Syed K."/>
            <person name="Tsang A."/>
            <person name="Wiebenga A."/>
            <person name="Young D."/>
            <person name="Pisabarro A."/>
            <person name="Eastwood D.C."/>
            <person name="Martin F."/>
            <person name="Cullen D."/>
            <person name="Grigoriev I.V."/>
            <person name="Hibbett D.S."/>
        </authorList>
    </citation>
    <scope>NUCLEOTIDE SEQUENCE</scope>
    <source>
        <strain evidence="3">FP-58527</strain>
    </source>
</reference>
<organism evidence="2 3">
    <name type="scientific">Fomitopsis schrenkii</name>
    <name type="common">Brown rot fungus</name>
    <dbReference type="NCBI Taxonomy" id="2126942"/>
    <lineage>
        <taxon>Eukaryota</taxon>
        <taxon>Fungi</taxon>
        <taxon>Dikarya</taxon>
        <taxon>Basidiomycota</taxon>
        <taxon>Agaricomycotina</taxon>
        <taxon>Agaricomycetes</taxon>
        <taxon>Polyporales</taxon>
        <taxon>Fomitopsis</taxon>
    </lineage>
</organism>
<feature type="compositionally biased region" description="Acidic residues" evidence="1">
    <location>
        <begin position="7"/>
        <end position="20"/>
    </location>
</feature>
<evidence type="ECO:0000313" key="2">
    <source>
        <dbReference type="EMBL" id="EPS98897.1"/>
    </source>
</evidence>